<name>A0ABU2VHH1_9ACTN</name>
<dbReference type="RefSeq" id="WP_311717482.1">
    <property type="nucleotide sequence ID" value="NZ_JAVREZ010000012.1"/>
</dbReference>
<keyword evidence="3" id="KW-1185">Reference proteome</keyword>
<dbReference type="Proteomes" id="UP001183824">
    <property type="component" value="Unassembled WGS sequence"/>
</dbReference>
<evidence type="ECO:0000313" key="3">
    <source>
        <dbReference type="Proteomes" id="UP001183824"/>
    </source>
</evidence>
<feature type="transmembrane region" description="Helical" evidence="1">
    <location>
        <begin position="20"/>
        <end position="38"/>
    </location>
</feature>
<evidence type="ECO:0000256" key="1">
    <source>
        <dbReference type="SAM" id="Phobius"/>
    </source>
</evidence>
<dbReference type="SUPFAM" id="SSF103481">
    <property type="entry name" value="Multidrug resistance efflux transporter EmrE"/>
    <property type="match status" value="1"/>
</dbReference>
<dbReference type="EMBL" id="JAVREZ010000012">
    <property type="protein sequence ID" value="MDT0484629.1"/>
    <property type="molecule type" value="Genomic_DNA"/>
</dbReference>
<reference evidence="3" key="1">
    <citation type="submission" date="2023-07" db="EMBL/GenBank/DDBJ databases">
        <title>30 novel species of actinomycetes from the DSMZ collection.</title>
        <authorList>
            <person name="Nouioui I."/>
        </authorList>
    </citation>
    <scope>NUCLEOTIDE SEQUENCE [LARGE SCALE GENOMIC DNA]</scope>
    <source>
        <strain evidence="3">DSM 41640</strain>
    </source>
</reference>
<accession>A0ABU2VHH1</accession>
<keyword evidence="1" id="KW-0472">Membrane</keyword>
<protein>
    <submittedName>
        <fullName evidence="2">Uncharacterized protein</fullName>
    </submittedName>
</protein>
<evidence type="ECO:0000313" key="2">
    <source>
        <dbReference type="EMBL" id="MDT0484629.1"/>
    </source>
</evidence>
<organism evidence="2 3">
    <name type="scientific">Streptomyces doebereineriae</name>
    <dbReference type="NCBI Taxonomy" id="3075528"/>
    <lineage>
        <taxon>Bacteria</taxon>
        <taxon>Bacillati</taxon>
        <taxon>Actinomycetota</taxon>
        <taxon>Actinomycetes</taxon>
        <taxon>Kitasatosporales</taxon>
        <taxon>Streptomycetaceae</taxon>
        <taxon>Streptomyces</taxon>
    </lineage>
</organism>
<proteinExistence type="predicted"/>
<comment type="caution">
    <text evidence="2">The sequence shown here is derived from an EMBL/GenBank/DDBJ whole genome shotgun (WGS) entry which is preliminary data.</text>
</comment>
<keyword evidence="1" id="KW-1133">Transmembrane helix</keyword>
<keyword evidence="1" id="KW-0812">Transmembrane</keyword>
<gene>
    <name evidence="2" type="ORF">RNB18_31340</name>
</gene>
<sequence length="49" mass="5171">MFAALIGMLVLDQHLSAPSWLAITMIVAANAISVGTASNRSTKKTDLLQ</sequence>
<dbReference type="InterPro" id="IPR037185">
    <property type="entry name" value="EmrE-like"/>
</dbReference>